<accession>A0ABT9APH3</accession>
<dbReference type="InterPro" id="IPR000259">
    <property type="entry name" value="Adhesion_dom_fimbrial"/>
</dbReference>
<keyword evidence="1" id="KW-1133">Transmembrane helix</keyword>
<dbReference type="InterPro" id="IPR050263">
    <property type="entry name" value="Bact_Fimbrial_Adh_Pro"/>
</dbReference>
<organism evidence="3 4">
    <name type="scientific">Providencia huashanensis</name>
    <dbReference type="NCBI Taxonomy" id="3037798"/>
    <lineage>
        <taxon>Bacteria</taxon>
        <taxon>Pseudomonadati</taxon>
        <taxon>Pseudomonadota</taxon>
        <taxon>Gammaproteobacteria</taxon>
        <taxon>Enterobacterales</taxon>
        <taxon>Morganellaceae</taxon>
        <taxon>Providencia</taxon>
    </lineage>
</organism>
<keyword evidence="1" id="KW-0472">Membrane</keyword>
<keyword evidence="1" id="KW-0812">Transmembrane</keyword>
<dbReference type="PANTHER" id="PTHR33420:SF34">
    <property type="entry name" value="MINOR FIMBRIAL SUBUNIT"/>
    <property type="match status" value="1"/>
</dbReference>
<evidence type="ECO:0000256" key="1">
    <source>
        <dbReference type="SAM" id="Phobius"/>
    </source>
</evidence>
<dbReference type="Pfam" id="PF00419">
    <property type="entry name" value="Fimbrial"/>
    <property type="match status" value="1"/>
</dbReference>
<comment type="caution">
    <text evidence="3">The sequence shown here is derived from an EMBL/GenBank/DDBJ whole genome shotgun (WGS) entry which is preliminary data.</text>
</comment>
<dbReference type="InterPro" id="IPR008966">
    <property type="entry name" value="Adhesion_dom_sf"/>
</dbReference>
<dbReference type="SUPFAM" id="SSF49401">
    <property type="entry name" value="Bacterial adhesins"/>
    <property type="match status" value="1"/>
</dbReference>
<evidence type="ECO:0000313" key="4">
    <source>
        <dbReference type="Proteomes" id="UP001176478"/>
    </source>
</evidence>
<dbReference type="InterPro" id="IPR036937">
    <property type="entry name" value="Adhesion_dom_fimbrial_sf"/>
</dbReference>
<proteinExistence type="predicted"/>
<name>A0ABT9APH3_9GAMM</name>
<evidence type="ECO:0000259" key="2">
    <source>
        <dbReference type="Pfam" id="PF00419"/>
    </source>
</evidence>
<dbReference type="PANTHER" id="PTHR33420">
    <property type="entry name" value="FIMBRIAL SUBUNIT ELFA-RELATED"/>
    <property type="match status" value="1"/>
</dbReference>
<dbReference type="Proteomes" id="UP001176478">
    <property type="component" value="Unassembled WGS sequence"/>
</dbReference>
<reference evidence="3" key="1">
    <citation type="submission" date="2023-07" db="EMBL/GenBank/DDBJ databases">
        <authorList>
            <person name="Yang W."/>
            <person name="Chen J."/>
            <person name="Ji P."/>
            <person name="Hu F."/>
        </authorList>
    </citation>
    <scope>NUCLEOTIDE SEQUENCE</scope>
    <source>
        <strain evidence="3">CRE-138-0111</strain>
    </source>
</reference>
<feature type="transmembrane region" description="Helical" evidence="1">
    <location>
        <begin position="7"/>
        <end position="28"/>
    </location>
</feature>
<gene>
    <name evidence="3" type="ORF">Q5E86_09035</name>
</gene>
<keyword evidence="4" id="KW-1185">Reference proteome</keyword>
<feature type="domain" description="Fimbrial-type adhesion" evidence="2">
    <location>
        <begin position="29"/>
        <end position="165"/>
    </location>
</feature>
<protein>
    <submittedName>
        <fullName evidence="3">Fimbrial protein</fullName>
    </submittedName>
</protein>
<sequence length="187" mass="20811">MRAKIHSWLYMFITFNIVSFPASAAFTVNFNGTLVVTPPECTVNGGSTTDVQFGDVHETLINNSSYKRTPIMYALNCTQVYNNALKMTLTWNAITLNGQNVVRTNRSNLGIAIYQDNTRLNNGTSLNFTYGGSMPALYAVPVKPTGTVLTDGGEFNGVLTMVVDYRWGNLYEIKSVLKVNFNFRYSD</sequence>
<dbReference type="EMBL" id="JAUQTG010000004">
    <property type="protein sequence ID" value="MDO7856500.1"/>
    <property type="molecule type" value="Genomic_DNA"/>
</dbReference>
<evidence type="ECO:0000313" key="3">
    <source>
        <dbReference type="EMBL" id="MDO7856500.1"/>
    </source>
</evidence>
<reference evidence="3" key="2">
    <citation type="journal article" date="2024" name="Int. J. Antimicrob. Agents">
        <title>Identification of a novel Providencia species showing multi-drug-resistant in three patients with hospital-acquired infection.</title>
        <authorList>
            <person name="Yang W."/>
            <person name="Chen J."/>
            <person name="Yang F."/>
            <person name="Ji P."/>
            <person name="Shen S."/>
            <person name="Yin D."/>
            <person name="Hu F."/>
        </authorList>
    </citation>
    <scope>NUCLEOTIDE SEQUENCE</scope>
    <source>
        <strain evidence="3">CRE-138-0111</strain>
    </source>
</reference>
<dbReference type="Gene3D" id="2.60.40.1090">
    <property type="entry name" value="Fimbrial-type adhesion domain"/>
    <property type="match status" value="1"/>
</dbReference>